<evidence type="ECO:0000313" key="3">
    <source>
        <dbReference type="Proteomes" id="UP000460157"/>
    </source>
</evidence>
<dbReference type="GO" id="GO:0046872">
    <property type="term" value="F:metal ion binding"/>
    <property type="evidence" value="ECO:0007669"/>
    <property type="project" value="InterPro"/>
</dbReference>
<dbReference type="InterPro" id="IPR034660">
    <property type="entry name" value="DinB/YfiT-like"/>
</dbReference>
<dbReference type="Pfam" id="PF11716">
    <property type="entry name" value="MDMPI_N"/>
    <property type="match status" value="1"/>
</dbReference>
<dbReference type="NCBIfam" id="TIGR03083">
    <property type="entry name" value="maleylpyruvate isomerase family mycothiol-dependent enzyme"/>
    <property type="match status" value="1"/>
</dbReference>
<dbReference type="InterPro" id="IPR017517">
    <property type="entry name" value="Maleyloyr_isom"/>
</dbReference>
<keyword evidence="2" id="KW-0413">Isomerase</keyword>
<feature type="domain" description="Mycothiol-dependent maleylpyruvate isomerase metal-binding" evidence="1">
    <location>
        <begin position="20"/>
        <end position="156"/>
    </location>
</feature>
<name>A0A7K1UFB5_9MICC</name>
<accession>A0A7K1UFB5</accession>
<dbReference type="EMBL" id="WRPM01000013">
    <property type="protein sequence ID" value="MVT25157.1"/>
    <property type="molecule type" value="Genomic_DNA"/>
</dbReference>
<comment type="caution">
    <text evidence="2">The sequence shown here is derived from an EMBL/GenBank/DDBJ whole genome shotgun (WGS) entry which is preliminary data.</text>
</comment>
<organism evidence="2 3">
    <name type="scientific">Nesterenkonia alkaliphila</name>
    <dbReference type="NCBI Taxonomy" id="1463631"/>
    <lineage>
        <taxon>Bacteria</taxon>
        <taxon>Bacillati</taxon>
        <taxon>Actinomycetota</taxon>
        <taxon>Actinomycetes</taxon>
        <taxon>Micrococcales</taxon>
        <taxon>Micrococcaceae</taxon>
        <taxon>Nesterenkonia</taxon>
    </lineage>
</organism>
<dbReference type="SUPFAM" id="SSF109854">
    <property type="entry name" value="DinB/YfiT-like putative metalloenzymes"/>
    <property type="match status" value="1"/>
</dbReference>
<evidence type="ECO:0000259" key="1">
    <source>
        <dbReference type="Pfam" id="PF11716"/>
    </source>
</evidence>
<dbReference type="Proteomes" id="UP000460157">
    <property type="component" value="Unassembled WGS sequence"/>
</dbReference>
<dbReference type="InterPro" id="IPR036527">
    <property type="entry name" value="SCP2_sterol-bd_dom_sf"/>
</dbReference>
<dbReference type="AlphaFoldDB" id="A0A7K1UFB5"/>
<reference evidence="2 3" key="1">
    <citation type="submission" date="2019-12" db="EMBL/GenBank/DDBJ databases">
        <title>Nesterenkonia muleiensis sp. nov., a novel actinobacterium isolated from sap of Populus euphratica.</title>
        <authorList>
            <person name="Wang R."/>
        </authorList>
    </citation>
    <scope>NUCLEOTIDE SEQUENCE [LARGE SCALE GENOMIC DNA]</scope>
    <source>
        <strain evidence="2 3">F10</strain>
    </source>
</reference>
<protein>
    <submittedName>
        <fullName evidence="2">Maleylpyruvate isomerase family mycothiol-dependent enzyme</fullName>
    </submittedName>
</protein>
<dbReference type="GO" id="GO:0016853">
    <property type="term" value="F:isomerase activity"/>
    <property type="evidence" value="ECO:0007669"/>
    <property type="project" value="UniProtKB-KW"/>
</dbReference>
<keyword evidence="2" id="KW-0670">Pyruvate</keyword>
<evidence type="ECO:0000313" key="2">
    <source>
        <dbReference type="EMBL" id="MVT25157.1"/>
    </source>
</evidence>
<gene>
    <name evidence="2" type="ORF">GNZ21_02060</name>
</gene>
<dbReference type="Gene3D" id="3.30.1050.20">
    <property type="match status" value="1"/>
</dbReference>
<sequence>MVARHDLTEDPELKEALLVVRRGTAFFTRMLNLLPDQELDGPSLLPGWTRRHLVAHVGYNARAITRLVQWANTGVETPMYSSPEARAAEIEFGATLPAHALRHLNDHAAISLNVEWRDTPEDAWNAVVRTAQGREVPLSETVWMRTREVWLHAVDLNNGARFDQIPVQVLSGLLRDITAKWRRAGEGEDLRVEVVDAPELSFGEGTRTVRGDLSGVLAWAAGRASHLVTRGNEVEAPRWI</sequence>
<dbReference type="RefSeq" id="WP_188503838.1">
    <property type="nucleotide sequence ID" value="NZ_BMFX01000040.1"/>
</dbReference>
<dbReference type="Gene3D" id="1.20.120.450">
    <property type="entry name" value="dinb family like domain"/>
    <property type="match status" value="1"/>
</dbReference>
<proteinExistence type="predicted"/>
<dbReference type="SUPFAM" id="SSF55718">
    <property type="entry name" value="SCP-like"/>
    <property type="match status" value="1"/>
</dbReference>
<dbReference type="InterPro" id="IPR024344">
    <property type="entry name" value="MDMPI_metal-binding"/>
</dbReference>
<keyword evidence="3" id="KW-1185">Reference proteome</keyword>